<dbReference type="PANTHER" id="PTHR33841">
    <property type="entry name" value="DNA METHYLTRANSFERASE YEEA-RELATED"/>
    <property type="match status" value="1"/>
</dbReference>
<evidence type="ECO:0000313" key="9">
    <source>
        <dbReference type="Proteomes" id="UP000199513"/>
    </source>
</evidence>
<evidence type="ECO:0000313" key="8">
    <source>
        <dbReference type="EMBL" id="SFE68322.1"/>
    </source>
</evidence>
<evidence type="ECO:0000256" key="2">
    <source>
        <dbReference type="ARBA" id="ARBA00011900"/>
    </source>
</evidence>
<dbReference type="EMBL" id="FONY01000005">
    <property type="protein sequence ID" value="SFE68322.1"/>
    <property type="molecule type" value="Genomic_DNA"/>
</dbReference>
<dbReference type="GO" id="GO:0003677">
    <property type="term" value="F:DNA binding"/>
    <property type="evidence" value="ECO:0007669"/>
    <property type="project" value="InterPro"/>
</dbReference>
<evidence type="ECO:0000259" key="6">
    <source>
        <dbReference type="Pfam" id="PF02384"/>
    </source>
</evidence>
<keyword evidence="4" id="KW-0808">Transferase</keyword>
<comment type="similarity">
    <text evidence="1">Belongs to the N(4)/N(6)-methyltransferase family.</text>
</comment>
<keyword evidence="9" id="KW-1185">Reference proteome</keyword>
<feature type="domain" description="Type ISP restriction-modification enzyme LLaBIII C-terminal specificity" evidence="7">
    <location>
        <begin position="679"/>
        <end position="1011"/>
    </location>
</feature>
<dbReference type="GO" id="GO:0008170">
    <property type="term" value="F:N-methyltransferase activity"/>
    <property type="evidence" value="ECO:0007669"/>
    <property type="project" value="InterPro"/>
</dbReference>
<proteinExistence type="inferred from homology"/>
<dbReference type="Proteomes" id="UP000199513">
    <property type="component" value="Unassembled WGS sequence"/>
</dbReference>
<evidence type="ECO:0000259" key="7">
    <source>
        <dbReference type="Pfam" id="PF18135"/>
    </source>
</evidence>
<dbReference type="PANTHER" id="PTHR33841:SF1">
    <property type="entry name" value="DNA METHYLTRANSFERASE A"/>
    <property type="match status" value="1"/>
</dbReference>
<dbReference type="Pfam" id="PF18135">
    <property type="entry name" value="Type_ISP_C"/>
    <property type="match status" value="1"/>
</dbReference>
<feature type="domain" description="DNA methylase adenine-specific" evidence="6">
    <location>
        <begin position="314"/>
        <end position="559"/>
    </location>
</feature>
<dbReference type="AlphaFoldDB" id="A0A1I2CJK0"/>
<evidence type="ECO:0000256" key="3">
    <source>
        <dbReference type="ARBA" id="ARBA00022603"/>
    </source>
</evidence>
<dbReference type="RefSeq" id="WP_091540395.1">
    <property type="nucleotide sequence ID" value="NZ_FONY01000005.1"/>
</dbReference>
<dbReference type="InterPro" id="IPR003356">
    <property type="entry name" value="DNA_methylase_A-5"/>
</dbReference>
<dbReference type="InterPro" id="IPR041635">
    <property type="entry name" value="Type_ISP_LLaBIII_C"/>
</dbReference>
<dbReference type="PRINTS" id="PR00507">
    <property type="entry name" value="N12N6MTFRASE"/>
</dbReference>
<name>A0A1I2CJK0_9BACT</name>
<dbReference type="InterPro" id="IPR029063">
    <property type="entry name" value="SAM-dependent_MTases_sf"/>
</dbReference>
<dbReference type="EC" id="2.1.1.72" evidence="2"/>
<keyword evidence="3 8" id="KW-0489">Methyltransferase</keyword>
<dbReference type="STRING" id="1003.SAMN04488541_100537"/>
<accession>A0A1I2CJK0</accession>
<dbReference type="Pfam" id="PF02384">
    <property type="entry name" value="N6_Mtase"/>
    <property type="match status" value="1"/>
</dbReference>
<dbReference type="GO" id="GO:0009007">
    <property type="term" value="F:site-specific DNA-methyltransferase (adenine-specific) activity"/>
    <property type="evidence" value="ECO:0007669"/>
    <property type="project" value="UniProtKB-EC"/>
</dbReference>
<dbReference type="OrthoDB" id="9759819at2"/>
<dbReference type="SUPFAM" id="SSF53335">
    <property type="entry name" value="S-adenosyl-L-methionine-dependent methyltransferases"/>
    <property type="match status" value="1"/>
</dbReference>
<evidence type="ECO:0000256" key="4">
    <source>
        <dbReference type="ARBA" id="ARBA00022679"/>
    </source>
</evidence>
<evidence type="ECO:0000256" key="5">
    <source>
        <dbReference type="ARBA" id="ARBA00047942"/>
    </source>
</evidence>
<comment type="catalytic activity">
    <reaction evidence="5">
        <text>a 2'-deoxyadenosine in DNA + S-adenosyl-L-methionine = an N(6)-methyl-2'-deoxyadenosine in DNA + S-adenosyl-L-homocysteine + H(+)</text>
        <dbReference type="Rhea" id="RHEA:15197"/>
        <dbReference type="Rhea" id="RHEA-COMP:12418"/>
        <dbReference type="Rhea" id="RHEA-COMP:12419"/>
        <dbReference type="ChEBI" id="CHEBI:15378"/>
        <dbReference type="ChEBI" id="CHEBI:57856"/>
        <dbReference type="ChEBI" id="CHEBI:59789"/>
        <dbReference type="ChEBI" id="CHEBI:90615"/>
        <dbReference type="ChEBI" id="CHEBI:90616"/>
        <dbReference type="EC" id="2.1.1.72"/>
    </reaction>
</comment>
<dbReference type="InterPro" id="IPR050953">
    <property type="entry name" value="N4_N6_ade-DNA_methylase"/>
</dbReference>
<dbReference type="GO" id="GO:0032259">
    <property type="term" value="P:methylation"/>
    <property type="evidence" value="ECO:0007669"/>
    <property type="project" value="UniProtKB-KW"/>
</dbReference>
<evidence type="ECO:0000256" key="1">
    <source>
        <dbReference type="ARBA" id="ARBA00006594"/>
    </source>
</evidence>
<protein>
    <recommendedName>
        <fullName evidence="2">site-specific DNA-methyltransferase (adenine-specific)</fullName>
        <ecNumber evidence="2">2.1.1.72</ecNumber>
    </recommendedName>
</protein>
<gene>
    <name evidence="8" type="ORF">SAMN04488541_100537</name>
</gene>
<dbReference type="Gene3D" id="3.40.50.150">
    <property type="entry name" value="Vaccinia Virus protein VP39"/>
    <property type="match status" value="1"/>
</dbReference>
<organism evidence="8 9">
    <name type="scientific">Thermoflexibacter ruber</name>
    <dbReference type="NCBI Taxonomy" id="1003"/>
    <lineage>
        <taxon>Bacteria</taxon>
        <taxon>Pseudomonadati</taxon>
        <taxon>Bacteroidota</taxon>
        <taxon>Cytophagia</taxon>
        <taxon>Cytophagales</taxon>
        <taxon>Thermoflexibacteraceae</taxon>
        <taxon>Thermoflexibacter</taxon>
    </lineage>
</organism>
<sequence length="1042" mass="122008">MTDFEKYFEALQAHRIDEITEHSHRTHLQQLLEGIAGENIKILHEPKREGKFGAPDFKITHTESIIGYVENKKIEENLDKILKTEQIKKYQSLSDNILITNYIDWIWLKEGKIQARETLCFLTEVTDKRKRLDPIKVSAVRGLISSFFSQAPKEISDAKKLAEALAIRARILKDFLHDELQRQENERIDGRLYQLYETFKDYIFQELSIEEFADTFAQNLAYGLFLAKLNADTQAVNLYNAKKFIPTSFELIRELVNFLDELDNEEYRQTKWIVEEVLTMMNRLDLRAIQETLSFTQKRKDADNITIKDPYIYFYEDFLAAYDKKLREAKGVYYTPSPVVNFIVRAIDDVLVNTFQIQEGLADRKQVTVLDFATGTGTFLIEILQQIFEKLPKDSGKKELLIKEHILKNIFGFEYLIAPYTIAHLKLSQFLKDNGYELKSKERLQVYLTNTLEPISSQIRIPFLPALTEESREAQQIKEKPILVITGNPPYAYHSKNKGKWILQKMQTYYFVDGEKIKERNPKGLQDDYVKFIRFAQDKIDAVEEGIVGIITNHTFLFNPTFLGMRQSLMNTFNQMYFINLHGNAKMKEKTPEGGRDENIFDIEQGVAISLFIKKKGLPTKFFYTDFYGTRKAKYAQCLKENINAIQWQEFVPESPLYLFQEISPTLKNAYNKFWSINDIFQIKSSGITTHRDHFVYAFDKTELKKRIADLKNAGISNEKIVEKYQLENSPTFSLNKKREDLRKLKEEDMFYQVCQYRPFDNRILFFHEILIDRPRKEIMLNIQDSNIALVSGRAGRVVGGNEWNLSFVTDKISDTNLFYRGGAVVFPLYILRNGIEKIFFGNQVSEPQIEYSGKNGNYRKEENFTANFRKYIDEYYQCYFSPQEIFGYLYAVLYSPSYRQRYAELLKIDFPKIPFTEDKHIFKQLSDLGKQLIDCHLLKKKQLGSLGDFIGQGNNIVEKIDYVVENQVGRIYINENQYFNNVSEEVFNFIIGGYPVLKKLLKERKDRNILLEVEQIEQIIKALAHSIELMKEIDGLTSSWI</sequence>
<reference evidence="8 9" key="1">
    <citation type="submission" date="2016-10" db="EMBL/GenBank/DDBJ databases">
        <authorList>
            <person name="de Groot N.N."/>
        </authorList>
    </citation>
    <scope>NUCLEOTIDE SEQUENCE [LARGE SCALE GENOMIC DNA]</scope>
    <source>
        <strain>GEY</strain>
        <strain evidence="9">DSM 9560</strain>
    </source>
</reference>